<evidence type="ECO:0000256" key="1">
    <source>
        <dbReference type="SAM" id="Phobius"/>
    </source>
</evidence>
<dbReference type="AlphaFoldDB" id="A0A0B8PBT3"/>
<dbReference type="InterPro" id="IPR056739">
    <property type="entry name" value="NfeD_membrane"/>
</dbReference>
<dbReference type="EMBL" id="BBSA01000001">
    <property type="protein sequence ID" value="GAM60359.1"/>
    <property type="molecule type" value="Genomic_DNA"/>
</dbReference>
<gene>
    <name evidence="3" type="ORF">JCM19232_692</name>
</gene>
<dbReference type="Proteomes" id="UP000031670">
    <property type="component" value="Unassembled WGS sequence"/>
</dbReference>
<dbReference type="Pfam" id="PF24961">
    <property type="entry name" value="NfeD_membrane"/>
    <property type="match status" value="1"/>
</dbReference>
<keyword evidence="1" id="KW-1133">Transmembrane helix</keyword>
<keyword evidence="3" id="KW-0378">Hydrolase</keyword>
<dbReference type="GO" id="GO:0008233">
    <property type="term" value="F:peptidase activity"/>
    <property type="evidence" value="ECO:0007669"/>
    <property type="project" value="UniProtKB-KW"/>
</dbReference>
<feature type="transmembrane region" description="Helical" evidence="1">
    <location>
        <begin position="33"/>
        <end position="51"/>
    </location>
</feature>
<protein>
    <submittedName>
        <fullName evidence="3">Putative membrane-bound clpP-class protease</fullName>
    </submittedName>
</protein>
<organism evidence="3 4">
    <name type="scientific">Vibrio ishigakensis</name>
    <dbReference type="NCBI Taxonomy" id="1481914"/>
    <lineage>
        <taxon>Bacteria</taxon>
        <taxon>Pseudomonadati</taxon>
        <taxon>Pseudomonadota</taxon>
        <taxon>Gammaproteobacteria</taxon>
        <taxon>Vibrionales</taxon>
        <taxon>Vibrionaceae</taxon>
        <taxon>Vibrio</taxon>
    </lineage>
</organism>
<evidence type="ECO:0000313" key="3">
    <source>
        <dbReference type="EMBL" id="GAM60359.1"/>
    </source>
</evidence>
<dbReference type="InterPro" id="IPR052165">
    <property type="entry name" value="Membrane_assoc_protease"/>
</dbReference>
<keyword evidence="1" id="KW-0472">Membrane</keyword>
<sequence length="70" mass="7272">MMPVNYAGLALLLLGIALMVAEAFNPSFGILGLGGVVAFILGSIFLMDSDLPNFQIAIPLIVALPSSQSH</sequence>
<dbReference type="GO" id="GO:0006508">
    <property type="term" value="P:proteolysis"/>
    <property type="evidence" value="ECO:0007669"/>
    <property type="project" value="UniProtKB-KW"/>
</dbReference>
<evidence type="ECO:0000313" key="4">
    <source>
        <dbReference type="Proteomes" id="UP000031670"/>
    </source>
</evidence>
<proteinExistence type="predicted"/>
<keyword evidence="1" id="KW-0812">Transmembrane</keyword>
<comment type="caution">
    <text evidence="3">The sequence shown here is derived from an EMBL/GenBank/DDBJ whole genome shotgun (WGS) entry which is preliminary data.</text>
</comment>
<feature type="domain" description="NfeD integral membrane" evidence="2">
    <location>
        <begin position="1"/>
        <end position="64"/>
    </location>
</feature>
<reference evidence="3 4" key="1">
    <citation type="submission" date="2015-01" db="EMBL/GenBank/DDBJ databases">
        <title>Vibrio sp. C5 JCM 19232 whole genome shotgun sequence.</title>
        <authorList>
            <person name="Sawabe T."/>
            <person name="Meirelles P."/>
            <person name="Feng G."/>
            <person name="Sayaka M."/>
            <person name="Hattori M."/>
            <person name="Ohkuma M."/>
        </authorList>
    </citation>
    <scope>NUCLEOTIDE SEQUENCE [LARGE SCALE GENOMIC DNA]</scope>
    <source>
        <strain evidence="3 4">JCM19232</strain>
    </source>
</reference>
<dbReference type="PANTHER" id="PTHR33507:SF4">
    <property type="entry name" value="NODULATION COMPETITIVENESS PROTEIN NFED"/>
    <property type="match status" value="1"/>
</dbReference>
<dbReference type="PANTHER" id="PTHR33507">
    <property type="entry name" value="INNER MEMBRANE PROTEIN YBBJ"/>
    <property type="match status" value="1"/>
</dbReference>
<accession>A0A0B8PBT3</accession>
<keyword evidence="3" id="KW-0645">Protease</keyword>
<name>A0A0B8PBT3_9VIBR</name>
<reference evidence="3 4" key="2">
    <citation type="submission" date="2015-01" db="EMBL/GenBank/DDBJ databases">
        <authorList>
            <consortium name="NBRP consortium"/>
            <person name="Sawabe T."/>
            <person name="Meirelles P."/>
            <person name="Feng G."/>
            <person name="Sayaka M."/>
            <person name="Hattori M."/>
            <person name="Ohkuma M."/>
        </authorList>
    </citation>
    <scope>NUCLEOTIDE SEQUENCE [LARGE SCALE GENOMIC DNA]</scope>
    <source>
        <strain evidence="3 4">JCM19232</strain>
    </source>
</reference>
<evidence type="ECO:0000259" key="2">
    <source>
        <dbReference type="Pfam" id="PF24961"/>
    </source>
</evidence>